<dbReference type="Pfam" id="PF02815">
    <property type="entry name" value="MIR"/>
    <property type="match status" value="1"/>
</dbReference>
<dbReference type="PRINTS" id="PR00779">
    <property type="entry name" value="INSP3RECEPTR"/>
</dbReference>
<evidence type="ECO:0000313" key="23">
    <source>
        <dbReference type="Ensembl" id="ENSSANP00000082731.1"/>
    </source>
</evidence>
<dbReference type="GO" id="GO:0070679">
    <property type="term" value="F:inositol 1,4,5 trisphosphate binding"/>
    <property type="evidence" value="ECO:0007669"/>
    <property type="project" value="UniProtKB-UniRule"/>
</dbReference>
<dbReference type="InterPro" id="IPR036300">
    <property type="entry name" value="MIR_dom_sf"/>
</dbReference>
<dbReference type="Proteomes" id="UP000472260">
    <property type="component" value="Unassembled WGS sequence"/>
</dbReference>
<dbReference type="FunFam" id="2.80.10.50:FF:000002">
    <property type="entry name" value="Inositol 1,4,5-trisphosphate receptor type 2"/>
    <property type="match status" value="1"/>
</dbReference>
<gene>
    <name evidence="23" type="primary">LOC107686324</name>
</gene>
<evidence type="ECO:0000256" key="21">
    <source>
        <dbReference type="RuleBase" id="RU368044"/>
    </source>
</evidence>
<feature type="domain" description="MIR" evidence="22">
    <location>
        <begin position="112"/>
        <end position="166"/>
    </location>
</feature>
<keyword evidence="24" id="KW-1185">Reference proteome</keyword>
<dbReference type="GO" id="GO:0051209">
    <property type="term" value="P:release of sequestered calcium ion into cytosol"/>
    <property type="evidence" value="ECO:0007669"/>
    <property type="project" value="UniProtKB-UniRule"/>
</dbReference>
<evidence type="ECO:0000256" key="1">
    <source>
        <dbReference type="ARBA" id="ARBA00004477"/>
    </source>
</evidence>
<comment type="subcellular location">
    <subcellularLocation>
        <location evidence="2">Cytoplasmic vesicle</location>
        <location evidence="2">Secretory vesicle membrane</location>
        <topology evidence="2">Multi-pass membrane protein</topology>
    </subcellularLocation>
    <subcellularLocation>
        <location evidence="1 21">Endoplasmic reticulum membrane</location>
        <topology evidence="1 21">Multi-pass membrane protein</topology>
    </subcellularLocation>
</comment>
<feature type="transmembrane region" description="Helical" evidence="21">
    <location>
        <begin position="2186"/>
        <end position="2212"/>
    </location>
</feature>
<comment type="similarity">
    <text evidence="3 21">Belongs to the InsP3 receptor family.</text>
</comment>
<feature type="transmembrane region" description="Helical" evidence="21">
    <location>
        <begin position="2063"/>
        <end position="2083"/>
    </location>
</feature>
<dbReference type="SUPFAM" id="SSF82109">
    <property type="entry name" value="MIR domain"/>
    <property type="match status" value="2"/>
</dbReference>
<keyword evidence="11 21" id="KW-1133">Transmembrane helix</keyword>
<keyword evidence="17" id="KW-0968">Cytoplasmic vesicle</keyword>
<sequence length="2585" mass="296654">MSEHRSCFLHIGDIVSLYAEGTVNGFISTLGLVDDRCVVQPGVGDLTNPPKKFRDCLFKVCPMNRYSAQRQFWKAKQGKHGNNTQGDLFKKLQHAAELEQKQNDTENKKLLGEVVKYSRVIQLLHIKSNKYLTVNKRLPALLEKNAMRVSLDPSGNEGSWFYIQPFWKLRSEGDNVVVGDKVVLMPVNAGQPLHASNIELLDNRGCKEVNALNCNTSWKVTLFMKFSEYRDDVLKGGDVVRLFHAEQEKFLTCDEYKKQQYVFLRTTLRQSATSATSSKALWEVEVVHYDPCRGGAGQWNSLFRFKHLATGHYLAAEVNPDFKDRTDNNLYSKKKWQADKIPYTLVAVPHGNDIASLFELDATTLQRADCLVPRNSYVRLRNLCTNTWVTSTNIPIDVEEERPVMLKIGTCRMKEDKEAFSINSVPLSEVRDLDFANDANKVLEMFVRILGISNFAVANERRFTIKLLEDLIFFVCDVPNNGQDVLSVVISNPNRERQKLMREQNILAQIFGILKAPFSEVKDSSMPKLEDMGEQRNALFKYMLQLCYRILRHSQQDYRKNQEYIAKNFSIMQAQIGYEILAEDTITALLHNNRKLLEKHITAREIETFVKLLRRNREPRFLDYLSDLCVSNKTAIPVTQELICKFMLNPTNADILIQTKLIPHTETSLESSLIQEDGDDEEVWLYWIDNHKEPHGKSIRHLAQDAKDGQKLYVDIITYYRCQLNLFAKMCLDRQYLAINQISNQLPVDLILRCMFDDCLPYNLRASFCRLMLHMHVDRDPQEAVVPVRYARLWTEIPSKISVNEYDYEFRDTSREDMKRKFAPTMHFVDEYLKDVVSQPDPFGDREKNELTLEVVHLARNLVYFGFYSFNELLCLTRTLLAILDIVQPTSTFMFKLNKGPEGGNNVMRTIHGVGEMVTQMVLSRGLMMPHCLPDAQPIHGKQICLPDNENVMVMDTKLRIIEILQFILNVRLDYRITYLLSIYKKEFGDQTLDTSLISLFLVSRPNIEEIAEKAENMFSGSAKERNSVDLDDEGGQTFLRVLIHLIMQDYPPLVSGSLQLIFKHFSQRAELLQAFKQVQLLVSEEDVENYKKIKASLDQLRLTVEKSELWVEKSGGYSSEDIAENQNKEQNLEEAGILSPVQDGSSKPQIDSNKANNYKIVKEILLSLSKLCSPGKKIRVQQQRLLKNMGAHTVVLDLLQIPYEKGDEKMDEIMSLAHTFLQYFCRDNPQNQALLHKHLNLFLTPGLLEAKSMCYIFRNNYHLCNEISDRVVHHFVHCIETHGRHVQYLCFLQTIVKADGKYVKECQCKVMNELVNGGEDVLVFYNDRASFPVLQNMMLSPLEENDALAYHITLVELLAACTEGKNVDTELKCNSLLPLDDIVKVVTYDGCIPEVKIAYVNFVNHCYVDTEVEMKEIYTSNHIWKLFENFLVDMARVSNGPTDRKHADTCLEKYVTDTIMAIVKGFFGSQFSVSNSNLQAHQATFIKLLQSACRLYNCTWLNSLQKTNIEGCIKTLADVAKSRAIPIPVDLDGQVNTLSLKTHTSMVQRAVKDWKLSTRGRPRKEPFGAHDYRIIEKLQGVIVYLEEQFSPQVHAEFSVLVDVLQSPEMLFPESAQLRSEDGAFMSKLIKHTKKLMEKEEKLCIKILQTLREMLDRKEIFEEKVSVVGTFRNLILRSDYGQDSDKPGTSVVDIQCALDNVGASELVIDLIVSTKNDRIFEESILLGIALLRGGNTQIQNSFYNQLHKQKKSEKFFKVFYDRMELAQKEIRSSVSVNMFELSCRKREEEGEVRDSLHLREDIRGQLKDASSVTSKAYSTFRRDVDPEIEPMGSGVDGMEEVVEETQMSQAITIMKPILRFLQLLCENHNRDLQNFLRDQNNKTNYNLVCETLQFLDCICGSTTGGLGLLGLYINERNVDLVKQTLETITEYCQGPCHENQSCIARHESNGIDIIIALIVNPIDPLGKNRLDLVLELKNNASELLLAIMESRHDSENAEKILYKMRPNELIDVIKEAYVQGEESEIDQETSDQTRPKDVGHNIYILAHQVRFNSHCKTLCASPVILTLTNQLVRVFFFFFFFFLRAKRGSKVNDFFQQFDDLYNEMRWQKKIRNNAPLFWVSKHISLWGSISFNLAVLINLAVALFYPFGDDGDEGVLPPFLSILLWVAVVVSTFTLFVLPPRGGILAFLVTVIFRSIYTLGLGPTLLLLGAANLLNKIVFLVSFVGNQGTFTRGYKAVIMDVFFLLHVSYVIVCMLGLFVHEFFYSILLFDLVRREETLLNVMRSVTKNGRSIFLTAVLAIILVYLFSIVGFLFFKDDFLMEVDRLPALSKHEVYMVSPLCSLLWWPPIFPAAHYDEDGTERVCDTLLMCIITVLNHGLRNGGGIADVLRKLSKEEPMFPARVVYDLLFFFIVIIIVLNLIFGVIIDTFADLRSEKQRKEEILKTTCFICGLERDKFDNKTVSFEEHIKSEHNMWHYLYFLVLVKVKDPTEYTGPESYVAQMIKEKNLDWFPRMRAMSLVSSEGESEQNEIRSLQERLDTTVGLVAQLSSQLSELKEQMTEQRKNKQRLGFLGPSQMNHQVPPAH</sequence>
<comment type="subunit">
    <text evidence="20">Homotetramer. Interacts with CABP1. Interacts with BOK; regulates ITPR2 expression. Interacts with BCL2L10. Interacts with TRPC4. Interacts with CHGA and CHGB.</text>
</comment>
<dbReference type="SMART" id="SM00472">
    <property type="entry name" value="MIR"/>
    <property type="match status" value="4"/>
</dbReference>
<dbReference type="Gene3D" id="1.25.10.30">
    <property type="entry name" value="IP3 receptor type 1 binding core, RIH domain"/>
    <property type="match status" value="1"/>
</dbReference>
<dbReference type="GO" id="GO:0005789">
    <property type="term" value="C:endoplasmic reticulum membrane"/>
    <property type="evidence" value="ECO:0007669"/>
    <property type="project" value="UniProtKB-SubCell"/>
</dbReference>
<protein>
    <recommendedName>
        <fullName evidence="21">Inositol 1,4,5-trisphosphate receptor</fullName>
    </recommendedName>
</protein>
<evidence type="ECO:0000256" key="14">
    <source>
        <dbReference type="ARBA" id="ARBA00023170"/>
    </source>
</evidence>
<feature type="transmembrane region" description="Helical" evidence="21">
    <location>
        <begin position="2407"/>
        <end position="2430"/>
    </location>
</feature>
<evidence type="ECO:0000256" key="5">
    <source>
        <dbReference type="ARBA" id="ARBA00022568"/>
    </source>
</evidence>
<evidence type="ECO:0000256" key="18">
    <source>
        <dbReference type="ARBA" id="ARBA00036634"/>
    </source>
</evidence>
<dbReference type="InterPro" id="IPR015925">
    <property type="entry name" value="Ryanodine_IP3_receptor"/>
</dbReference>
<dbReference type="InterPro" id="IPR000493">
    <property type="entry name" value="InsP3_rcpt"/>
</dbReference>
<accession>A0A671RGV9</accession>
<evidence type="ECO:0000256" key="17">
    <source>
        <dbReference type="ARBA" id="ARBA00023329"/>
    </source>
</evidence>
<feature type="transmembrane region" description="Helical" evidence="21">
    <location>
        <begin position="2126"/>
        <end position="2148"/>
    </location>
</feature>
<proteinExistence type="inferred from homology"/>
<evidence type="ECO:0000256" key="11">
    <source>
        <dbReference type="ARBA" id="ARBA00022989"/>
    </source>
</evidence>
<reference evidence="23" key="1">
    <citation type="submission" date="2025-08" db="UniProtKB">
        <authorList>
            <consortium name="Ensembl"/>
        </authorList>
    </citation>
    <scope>IDENTIFICATION</scope>
</reference>
<dbReference type="InterPro" id="IPR013662">
    <property type="entry name" value="RIH_assoc-dom"/>
</dbReference>
<feature type="transmembrane region" description="Helical" evidence="21">
    <location>
        <begin position="2293"/>
        <end position="2315"/>
    </location>
</feature>
<dbReference type="FunFam" id="1.25.10.30:FF:000001">
    <property type="entry name" value="Inositol 1,4,5-trisphosphate receptor, type 2"/>
    <property type="match status" value="1"/>
</dbReference>
<evidence type="ECO:0000259" key="22">
    <source>
        <dbReference type="PROSITE" id="PS50919"/>
    </source>
</evidence>
<dbReference type="Pfam" id="PF08454">
    <property type="entry name" value="RIH_assoc"/>
    <property type="match status" value="1"/>
</dbReference>
<evidence type="ECO:0000256" key="4">
    <source>
        <dbReference type="ARBA" id="ARBA00022448"/>
    </source>
</evidence>
<evidence type="ECO:0000256" key="9">
    <source>
        <dbReference type="ARBA" id="ARBA00022824"/>
    </source>
</evidence>
<evidence type="ECO:0000256" key="12">
    <source>
        <dbReference type="ARBA" id="ARBA00023065"/>
    </source>
</evidence>
<keyword evidence="4 21" id="KW-0813">Transport</keyword>
<comment type="function">
    <text evidence="19">Inositol 1,4,5-trisphosphate-gated calcium channel that upon inositol 1,4,5-trisphosphate binding transports calcium from the endoplasmic reticulum lumen to cytoplasm. Exists in two states; a long-lived closed state where the channel is essentially 'parked' with only very rare visits to an open state and that ligands facilitate the transition from the 'parked' state into a 'drive' mode represented by periods of bursting activity.</text>
</comment>
<feature type="domain" description="MIR" evidence="22">
    <location>
        <begin position="231"/>
        <end position="287"/>
    </location>
</feature>
<comment type="function">
    <text evidence="21">Receptor for inositol 1,4,5-trisphosphate, a second messenger that mediates the release of intracellular calcium.</text>
</comment>
<evidence type="ECO:0000313" key="24">
    <source>
        <dbReference type="Proteomes" id="UP000472260"/>
    </source>
</evidence>
<dbReference type="Pfam" id="PF01365">
    <property type="entry name" value="RYDR_ITPR"/>
    <property type="match status" value="2"/>
</dbReference>
<name>A0A671RGV9_9TELE</name>
<keyword evidence="10 21" id="KW-0106">Calcium</keyword>
<evidence type="ECO:0000256" key="8">
    <source>
        <dbReference type="ARBA" id="ARBA00022737"/>
    </source>
</evidence>
<organism evidence="23 24">
    <name type="scientific">Sinocyclocheilus anshuiensis</name>
    <dbReference type="NCBI Taxonomy" id="1608454"/>
    <lineage>
        <taxon>Eukaryota</taxon>
        <taxon>Metazoa</taxon>
        <taxon>Chordata</taxon>
        <taxon>Craniata</taxon>
        <taxon>Vertebrata</taxon>
        <taxon>Euteleostomi</taxon>
        <taxon>Actinopterygii</taxon>
        <taxon>Neopterygii</taxon>
        <taxon>Teleostei</taxon>
        <taxon>Ostariophysi</taxon>
        <taxon>Cypriniformes</taxon>
        <taxon>Cyprinidae</taxon>
        <taxon>Cyprininae</taxon>
        <taxon>Sinocyclocheilus</taxon>
    </lineage>
</organism>
<dbReference type="Ensembl" id="ENSSANT00000087925.1">
    <property type="protein sequence ID" value="ENSSANP00000082731.1"/>
    <property type="gene ID" value="ENSSANG00000033366.1"/>
</dbReference>
<keyword evidence="14 21" id="KW-0675">Receptor</keyword>
<keyword evidence="13 21" id="KW-0472">Membrane</keyword>
<keyword evidence="9 21" id="KW-0256">Endoplasmic reticulum</keyword>
<evidence type="ECO:0000256" key="20">
    <source>
        <dbReference type="ARBA" id="ARBA00061937"/>
    </source>
</evidence>
<keyword evidence="8" id="KW-0677">Repeat</keyword>
<dbReference type="InterPro" id="IPR005821">
    <property type="entry name" value="Ion_trans_dom"/>
</dbReference>
<dbReference type="FunFam" id="2.80.10.50:FF:000005">
    <property type="entry name" value="Inositol 1,4,5-trisphosphate receptor type 2"/>
    <property type="match status" value="1"/>
</dbReference>
<dbReference type="Pfam" id="PF00520">
    <property type="entry name" value="Ion_trans"/>
    <property type="match status" value="1"/>
</dbReference>
<evidence type="ECO:0000256" key="7">
    <source>
        <dbReference type="ARBA" id="ARBA00022692"/>
    </source>
</evidence>
<keyword evidence="16 21" id="KW-0407">Ion channel</keyword>
<evidence type="ECO:0000256" key="2">
    <source>
        <dbReference type="ARBA" id="ARBA00004638"/>
    </source>
</evidence>
<keyword evidence="6 21" id="KW-0107">Calcium channel</keyword>
<evidence type="ECO:0000256" key="13">
    <source>
        <dbReference type="ARBA" id="ARBA00023136"/>
    </source>
</evidence>
<dbReference type="Gene3D" id="2.80.10.50">
    <property type="match status" value="2"/>
</dbReference>
<evidence type="ECO:0000256" key="3">
    <source>
        <dbReference type="ARBA" id="ARBA00009453"/>
    </source>
</evidence>
<keyword evidence="12 21" id="KW-0406">Ion transport</keyword>
<dbReference type="PANTHER" id="PTHR45816:SF3">
    <property type="entry name" value="INOSITOL 1,4,5-TRISPHOSPHATE RECEPTOR"/>
    <property type="match status" value="1"/>
</dbReference>
<evidence type="ECO:0000256" key="10">
    <source>
        <dbReference type="ARBA" id="ARBA00022837"/>
    </source>
</evidence>
<dbReference type="GO" id="GO:0030658">
    <property type="term" value="C:transport vesicle membrane"/>
    <property type="evidence" value="ECO:0007669"/>
    <property type="project" value="UniProtKB-SubCell"/>
</dbReference>
<dbReference type="GO" id="GO:0005220">
    <property type="term" value="F:inositol 1,4,5-trisphosphate-gated calcium channel activity"/>
    <property type="evidence" value="ECO:0007669"/>
    <property type="project" value="UniProtKB-UniRule"/>
</dbReference>
<keyword evidence="15 21" id="KW-1071">Ligand-gated ion channel</keyword>
<dbReference type="PROSITE" id="PS50919">
    <property type="entry name" value="MIR"/>
    <property type="match status" value="2"/>
</dbReference>
<dbReference type="InterPro" id="IPR000699">
    <property type="entry name" value="RIH_dom"/>
</dbReference>
<dbReference type="Gene3D" id="1.10.287.70">
    <property type="match status" value="1"/>
</dbReference>
<keyword evidence="5 21" id="KW-0109">Calcium transport</keyword>
<evidence type="ECO:0000256" key="15">
    <source>
        <dbReference type="ARBA" id="ARBA00023286"/>
    </source>
</evidence>
<dbReference type="InterPro" id="IPR014821">
    <property type="entry name" value="Ins145_P3_rcpt"/>
</dbReference>
<keyword evidence="7 21" id="KW-0812">Transmembrane</keyword>
<dbReference type="PANTHER" id="PTHR45816">
    <property type="entry name" value="MIR DOMAIN-CONTAINING PROTEIN"/>
    <property type="match status" value="1"/>
</dbReference>
<evidence type="ECO:0000256" key="16">
    <source>
        <dbReference type="ARBA" id="ARBA00023303"/>
    </source>
</evidence>
<comment type="domain">
    <text evidence="21">The receptor contains a calcium channel in its C-terminal extremity. Its large N-terminal cytoplasmic region has the ligand-binding site in the N-terminus and modulatory sites in the middle portion immediately upstream of the channel region.</text>
</comment>
<evidence type="ECO:0000256" key="19">
    <source>
        <dbReference type="ARBA" id="ARBA00059076"/>
    </source>
</evidence>
<dbReference type="SUPFAM" id="SSF100909">
    <property type="entry name" value="IP3 receptor type 1 binding core, domain 2"/>
    <property type="match status" value="2"/>
</dbReference>
<dbReference type="InterPro" id="IPR035910">
    <property type="entry name" value="RyR/IP3R_RIH_dom_sf"/>
</dbReference>
<dbReference type="InterPro" id="IPR016093">
    <property type="entry name" value="MIR_motif"/>
</dbReference>
<comment type="catalytic activity">
    <reaction evidence="18">
        <text>Ca(2+)(in) = Ca(2+)(out)</text>
        <dbReference type="Rhea" id="RHEA:29671"/>
        <dbReference type="ChEBI" id="CHEBI:29108"/>
    </reaction>
</comment>
<reference evidence="23" key="2">
    <citation type="submission" date="2025-09" db="UniProtKB">
        <authorList>
            <consortium name="Ensembl"/>
        </authorList>
    </citation>
    <scope>IDENTIFICATION</scope>
</reference>
<feature type="transmembrane region" description="Helical" evidence="21">
    <location>
        <begin position="2160"/>
        <end position="2179"/>
    </location>
</feature>
<evidence type="ECO:0000256" key="6">
    <source>
        <dbReference type="ARBA" id="ARBA00022673"/>
    </source>
</evidence>
<dbReference type="Pfam" id="PF08709">
    <property type="entry name" value="Ins145_P3_rec"/>
    <property type="match status" value="1"/>
</dbReference>